<name>A0ABV2Q5J1_9BURK</name>
<dbReference type="RefSeq" id="WP_354441990.1">
    <property type="nucleotide sequence ID" value="NZ_JBEPSH010000002.1"/>
</dbReference>
<gene>
    <name evidence="2" type="ORF">ABIE13_001208</name>
</gene>
<evidence type="ECO:0000256" key="1">
    <source>
        <dbReference type="SAM" id="MobiDB-lite"/>
    </source>
</evidence>
<reference evidence="2 3" key="1">
    <citation type="submission" date="2024-06" db="EMBL/GenBank/DDBJ databases">
        <title>Sorghum-associated microbial communities from plants grown in Nebraska, USA.</title>
        <authorList>
            <person name="Schachtman D."/>
        </authorList>
    </citation>
    <scope>NUCLEOTIDE SEQUENCE [LARGE SCALE GENOMIC DNA]</scope>
    <source>
        <strain evidence="2 3">2709</strain>
    </source>
</reference>
<feature type="compositionally biased region" description="Basic and acidic residues" evidence="1">
    <location>
        <begin position="1"/>
        <end position="10"/>
    </location>
</feature>
<organism evidence="2 3">
    <name type="scientific">Ottowia thiooxydans</name>
    <dbReference type="NCBI Taxonomy" id="219182"/>
    <lineage>
        <taxon>Bacteria</taxon>
        <taxon>Pseudomonadati</taxon>
        <taxon>Pseudomonadota</taxon>
        <taxon>Betaproteobacteria</taxon>
        <taxon>Burkholderiales</taxon>
        <taxon>Comamonadaceae</taxon>
        <taxon>Ottowia</taxon>
    </lineage>
</organism>
<dbReference type="EMBL" id="JBEPSH010000002">
    <property type="protein sequence ID" value="MET4576108.1"/>
    <property type="molecule type" value="Genomic_DNA"/>
</dbReference>
<feature type="region of interest" description="Disordered" evidence="1">
    <location>
        <begin position="1"/>
        <end position="72"/>
    </location>
</feature>
<proteinExistence type="predicted"/>
<protein>
    <submittedName>
        <fullName evidence="2">Uncharacterized protein</fullName>
    </submittedName>
</protein>
<sequence length="72" mass="7991">MGRQREHAQECARGAMEQPTRDESPHPARVGIQATLDKRYKWPGNFPASPARGVERFTEPDAASPYEEAVGP</sequence>
<dbReference type="Proteomes" id="UP001549320">
    <property type="component" value="Unassembled WGS sequence"/>
</dbReference>
<evidence type="ECO:0000313" key="3">
    <source>
        <dbReference type="Proteomes" id="UP001549320"/>
    </source>
</evidence>
<evidence type="ECO:0000313" key="2">
    <source>
        <dbReference type="EMBL" id="MET4576108.1"/>
    </source>
</evidence>
<keyword evidence="3" id="KW-1185">Reference proteome</keyword>
<accession>A0ABV2Q5J1</accession>
<comment type="caution">
    <text evidence="2">The sequence shown here is derived from an EMBL/GenBank/DDBJ whole genome shotgun (WGS) entry which is preliminary data.</text>
</comment>